<name>A0ABT4B599_9ACTN</name>
<feature type="compositionally biased region" description="Low complexity" evidence="1">
    <location>
        <begin position="138"/>
        <end position="156"/>
    </location>
</feature>
<feature type="compositionally biased region" description="Low complexity" evidence="1">
    <location>
        <begin position="300"/>
        <end position="312"/>
    </location>
</feature>
<dbReference type="RefSeq" id="WP_267565056.1">
    <property type="nucleotide sequence ID" value="NZ_JAPNTZ010000007.1"/>
</dbReference>
<feature type="compositionally biased region" description="Pro residues" evidence="1">
    <location>
        <begin position="247"/>
        <end position="258"/>
    </location>
</feature>
<feature type="region of interest" description="Disordered" evidence="1">
    <location>
        <begin position="188"/>
        <end position="455"/>
    </location>
</feature>
<dbReference type="EMBL" id="JAPNTZ010000007">
    <property type="protein sequence ID" value="MCY1140788.1"/>
    <property type="molecule type" value="Genomic_DNA"/>
</dbReference>
<evidence type="ECO:0000256" key="1">
    <source>
        <dbReference type="SAM" id="MobiDB-lite"/>
    </source>
</evidence>
<feature type="region of interest" description="Disordered" evidence="1">
    <location>
        <begin position="136"/>
        <end position="160"/>
    </location>
</feature>
<protein>
    <submittedName>
        <fullName evidence="2">Uncharacterized protein</fullName>
    </submittedName>
</protein>
<comment type="caution">
    <text evidence="2">The sequence shown here is derived from an EMBL/GenBank/DDBJ whole genome shotgun (WGS) entry which is preliminary data.</text>
</comment>
<sequence>MLIAGGGGGAGGTPWGMLTVEEMQVLIQNPDTDRHYELLTGWKRSADLLVEHQWQVKNYRDNLAAVWPPERNAASAAYISRLDELITNLNETYEAAISNHDAFAAATLSISLAQKEMEEIAREYQSNELALADYNAKQQSASAQPQPSPSPSGEQPPFAPGRQEELYQKAVTLLSGVSADLAQAQVRIQTPRPYAPKNRRDDPGSSEGGGYIAPPIPPITPDYAPSTSTSGTPIRPSATFPSSGNVPTPPPPQPPTPQPGLILGGANPPTTPPSPGLTSPLGTAPVGPPAPSQSPGLFAPTPTTFTPSRSTPLQPITPPSGRGLIGPRDGIVRPGGLLPGSSPALPPGGVIGATPGMGAARPGPSRTNAQRINPIGGVIGGADPSGRVGAANAAVPHPGVGAPIGQAQRGSTRRKQDEQLRWDPDDPWQTATGVDPVVLPPQVKRVDPGPAIGLS</sequence>
<feature type="compositionally biased region" description="Low complexity" evidence="1">
    <location>
        <begin position="334"/>
        <end position="343"/>
    </location>
</feature>
<gene>
    <name evidence="2" type="ORF">OWR29_22555</name>
</gene>
<accession>A0ABT4B599</accession>
<evidence type="ECO:0000313" key="3">
    <source>
        <dbReference type="Proteomes" id="UP001151002"/>
    </source>
</evidence>
<feature type="compositionally biased region" description="Basic and acidic residues" evidence="1">
    <location>
        <begin position="414"/>
        <end position="424"/>
    </location>
</feature>
<keyword evidence="3" id="KW-1185">Reference proteome</keyword>
<organism evidence="2 3">
    <name type="scientific">Paractinoplanes pyxinae</name>
    <dbReference type="NCBI Taxonomy" id="2997416"/>
    <lineage>
        <taxon>Bacteria</taxon>
        <taxon>Bacillati</taxon>
        <taxon>Actinomycetota</taxon>
        <taxon>Actinomycetes</taxon>
        <taxon>Micromonosporales</taxon>
        <taxon>Micromonosporaceae</taxon>
        <taxon>Paractinoplanes</taxon>
    </lineage>
</organism>
<proteinExistence type="predicted"/>
<dbReference type="Proteomes" id="UP001151002">
    <property type="component" value="Unassembled WGS sequence"/>
</dbReference>
<reference evidence="2" key="1">
    <citation type="submission" date="2022-11" db="EMBL/GenBank/DDBJ databases">
        <authorList>
            <person name="Somphong A."/>
            <person name="Phongsopitanun W."/>
        </authorList>
    </citation>
    <scope>NUCLEOTIDE SEQUENCE</scope>
    <source>
        <strain evidence="2">Pm04-4</strain>
    </source>
</reference>
<evidence type="ECO:0000313" key="2">
    <source>
        <dbReference type="EMBL" id="MCY1140788.1"/>
    </source>
</evidence>